<feature type="binding site" evidence="18">
    <location>
        <position position="248"/>
    </location>
    <ligand>
        <name>Zn(2+)</name>
        <dbReference type="ChEBI" id="CHEBI:29105"/>
    </ligand>
</feature>
<dbReference type="GO" id="GO:0009423">
    <property type="term" value="P:chorismate biosynthetic process"/>
    <property type="evidence" value="ECO:0007669"/>
    <property type="project" value="UniProtKB-UniRule"/>
</dbReference>
<dbReference type="PANTHER" id="PTHR43622">
    <property type="entry name" value="3-DEHYDROQUINATE SYNTHASE"/>
    <property type="match status" value="1"/>
</dbReference>
<dbReference type="GO" id="GO:0008652">
    <property type="term" value="P:amino acid biosynthetic process"/>
    <property type="evidence" value="ECO:0007669"/>
    <property type="project" value="UniProtKB-KW"/>
</dbReference>
<dbReference type="PIRSF" id="PIRSF001455">
    <property type="entry name" value="DHQ_synth"/>
    <property type="match status" value="1"/>
</dbReference>
<comment type="function">
    <text evidence="3 18">Catalyzes the conversion of 3-deoxy-D-arabino-heptulosonate 7-phosphate (DAHP) to dehydroquinate (DHQ).</text>
</comment>
<evidence type="ECO:0000256" key="14">
    <source>
        <dbReference type="ARBA" id="ARBA00023027"/>
    </source>
</evidence>
<protein>
    <recommendedName>
        <fullName evidence="8 18">3-dehydroquinate synthase</fullName>
        <shortName evidence="18">DHQS</shortName>
        <ecNumber evidence="7 18">4.2.3.4</ecNumber>
    </recommendedName>
</protein>
<dbReference type="Gene3D" id="1.20.1090.10">
    <property type="entry name" value="Dehydroquinate synthase-like - alpha domain"/>
    <property type="match status" value="1"/>
</dbReference>
<keyword evidence="13 18" id="KW-0862">Zinc</keyword>
<organism evidence="21 22">
    <name type="scientific">Pararhodospirillum oryzae</name>
    <dbReference type="NCBI Taxonomy" id="478448"/>
    <lineage>
        <taxon>Bacteria</taxon>
        <taxon>Pseudomonadati</taxon>
        <taxon>Pseudomonadota</taxon>
        <taxon>Alphaproteobacteria</taxon>
        <taxon>Rhodospirillales</taxon>
        <taxon>Rhodospirillaceae</taxon>
        <taxon>Pararhodospirillum</taxon>
    </lineage>
</organism>
<feature type="domain" description="3-dehydroquinate synthase N-terminal" evidence="19">
    <location>
        <begin position="68"/>
        <end position="180"/>
    </location>
</feature>
<dbReference type="InterPro" id="IPR016037">
    <property type="entry name" value="DHQ_synth_AroB"/>
</dbReference>
<dbReference type="Gene3D" id="3.40.50.1970">
    <property type="match status" value="1"/>
</dbReference>
<comment type="similarity">
    <text evidence="6 18">Belongs to the sugar phosphate cyclases superfamily. Dehydroquinate synthase family.</text>
</comment>
<reference evidence="21 22" key="1">
    <citation type="submission" date="2019-07" db="EMBL/GenBank/DDBJ databases">
        <title>Whole genome shotgun sequence of Rhodospirillum oryzae NBRC 107573.</title>
        <authorList>
            <person name="Hosoyama A."/>
            <person name="Uohara A."/>
            <person name="Ohji S."/>
            <person name="Ichikawa N."/>
        </authorList>
    </citation>
    <scope>NUCLEOTIDE SEQUENCE [LARGE SCALE GENOMIC DNA]</scope>
    <source>
        <strain evidence="21 22">NBRC 107573</strain>
    </source>
</reference>
<evidence type="ECO:0000256" key="7">
    <source>
        <dbReference type="ARBA" id="ARBA00013031"/>
    </source>
</evidence>
<dbReference type="CDD" id="cd08195">
    <property type="entry name" value="DHQS"/>
    <property type="match status" value="1"/>
</dbReference>
<feature type="binding site" evidence="18">
    <location>
        <begin position="130"/>
        <end position="131"/>
    </location>
    <ligand>
        <name>NAD(+)</name>
        <dbReference type="ChEBI" id="CHEBI:57540"/>
    </ligand>
</feature>
<comment type="caution">
    <text evidence="18">Lacks conserved residue(s) required for the propagation of feature annotation.</text>
</comment>
<keyword evidence="10 18" id="KW-0028">Amino-acid biosynthesis</keyword>
<evidence type="ECO:0000256" key="10">
    <source>
        <dbReference type="ARBA" id="ARBA00022605"/>
    </source>
</evidence>
<keyword evidence="16 18" id="KW-0456">Lyase</keyword>
<keyword evidence="9 18" id="KW-0963">Cytoplasm</keyword>
<evidence type="ECO:0000256" key="15">
    <source>
        <dbReference type="ARBA" id="ARBA00023141"/>
    </source>
</evidence>
<dbReference type="InterPro" id="IPR050071">
    <property type="entry name" value="Dehydroquinate_synthase"/>
</dbReference>
<gene>
    <name evidence="18 21" type="primary">aroB</name>
    <name evidence="21" type="ORF">ROR02_20290</name>
</gene>
<comment type="cofactor">
    <cofactor evidence="2 18">
        <name>NAD(+)</name>
        <dbReference type="ChEBI" id="CHEBI:57540"/>
    </cofactor>
</comment>
<feature type="binding site" evidence="18">
    <location>
        <position position="266"/>
    </location>
    <ligand>
        <name>Zn(2+)</name>
        <dbReference type="ChEBI" id="CHEBI:29105"/>
    </ligand>
</feature>
<keyword evidence="14 18" id="KW-0520">NAD</keyword>
<keyword evidence="17 18" id="KW-0170">Cobalt</keyword>
<evidence type="ECO:0000256" key="17">
    <source>
        <dbReference type="ARBA" id="ARBA00023285"/>
    </source>
</evidence>
<evidence type="ECO:0000313" key="22">
    <source>
        <dbReference type="Proteomes" id="UP000321567"/>
    </source>
</evidence>
<evidence type="ECO:0000256" key="18">
    <source>
        <dbReference type="HAMAP-Rule" id="MF_00110"/>
    </source>
</evidence>
<dbReference type="EC" id="4.2.3.4" evidence="7 18"/>
<dbReference type="InterPro" id="IPR030963">
    <property type="entry name" value="DHQ_synth_fam"/>
</dbReference>
<keyword evidence="22" id="KW-1185">Reference proteome</keyword>
<dbReference type="Pfam" id="PF01761">
    <property type="entry name" value="DHQ_synthase"/>
    <property type="match status" value="1"/>
</dbReference>
<evidence type="ECO:0000256" key="2">
    <source>
        <dbReference type="ARBA" id="ARBA00001911"/>
    </source>
</evidence>
<evidence type="ECO:0000313" key="21">
    <source>
        <dbReference type="EMBL" id="GEO81898.1"/>
    </source>
</evidence>
<evidence type="ECO:0000259" key="20">
    <source>
        <dbReference type="Pfam" id="PF24621"/>
    </source>
</evidence>
<comment type="cofactor">
    <cofactor evidence="18">
        <name>Co(2+)</name>
        <dbReference type="ChEBI" id="CHEBI:48828"/>
    </cofactor>
    <cofactor evidence="18">
        <name>Zn(2+)</name>
        <dbReference type="ChEBI" id="CHEBI:29105"/>
    </cofactor>
    <text evidence="18">Binds 1 divalent metal cation per subunit. Can use either Co(2+) or Zn(2+).</text>
</comment>
<evidence type="ECO:0000256" key="9">
    <source>
        <dbReference type="ARBA" id="ARBA00022490"/>
    </source>
</evidence>
<evidence type="ECO:0000256" key="3">
    <source>
        <dbReference type="ARBA" id="ARBA00003485"/>
    </source>
</evidence>
<evidence type="ECO:0000256" key="5">
    <source>
        <dbReference type="ARBA" id="ARBA00004661"/>
    </source>
</evidence>
<dbReference type="EMBL" id="BJZO01000052">
    <property type="protein sequence ID" value="GEO81898.1"/>
    <property type="molecule type" value="Genomic_DNA"/>
</dbReference>
<evidence type="ECO:0000256" key="11">
    <source>
        <dbReference type="ARBA" id="ARBA00022723"/>
    </source>
</evidence>
<dbReference type="InterPro" id="IPR030960">
    <property type="entry name" value="DHQS/DOIS_N"/>
</dbReference>
<feature type="binding site" evidence="18">
    <location>
        <position position="185"/>
    </location>
    <ligand>
        <name>Zn(2+)</name>
        <dbReference type="ChEBI" id="CHEBI:29105"/>
    </ligand>
</feature>
<name>A0A512H911_9PROT</name>
<dbReference type="GO" id="GO:0046872">
    <property type="term" value="F:metal ion binding"/>
    <property type="evidence" value="ECO:0007669"/>
    <property type="project" value="UniProtKB-KW"/>
</dbReference>
<dbReference type="UniPathway" id="UPA00053">
    <property type="reaction ID" value="UER00085"/>
</dbReference>
<accession>A0A512H911</accession>
<dbReference type="SUPFAM" id="SSF56796">
    <property type="entry name" value="Dehydroquinate synthase-like"/>
    <property type="match status" value="1"/>
</dbReference>
<dbReference type="Proteomes" id="UP000321567">
    <property type="component" value="Unassembled WGS sequence"/>
</dbReference>
<evidence type="ECO:0000259" key="19">
    <source>
        <dbReference type="Pfam" id="PF01761"/>
    </source>
</evidence>
<evidence type="ECO:0000256" key="1">
    <source>
        <dbReference type="ARBA" id="ARBA00001393"/>
    </source>
</evidence>
<dbReference type="FunFam" id="3.40.50.1970:FF:000001">
    <property type="entry name" value="3-dehydroquinate synthase"/>
    <property type="match status" value="1"/>
</dbReference>
<proteinExistence type="inferred from homology"/>
<keyword evidence="15 18" id="KW-0057">Aromatic amino acid biosynthesis</keyword>
<evidence type="ECO:0000256" key="13">
    <source>
        <dbReference type="ARBA" id="ARBA00022833"/>
    </source>
</evidence>
<dbReference type="HAMAP" id="MF_00110">
    <property type="entry name" value="DHQ_synthase"/>
    <property type="match status" value="1"/>
</dbReference>
<comment type="catalytic activity">
    <reaction evidence="1 18">
        <text>7-phospho-2-dehydro-3-deoxy-D-arabino-heptonate = 3-dehydroquinate + phosphate</text>
        <dbReference type="Rhea" id="RHEA:21968"/>
        <dbReference type="ChEBI" id="CHEBI:32364"/>
        <dbReference type="ChEBI" id="CHEBI:43474"/>
        <dbReference type="ChEBI" id="CHEBI:58394"/>
        <dbReference type="EC" id="4.2.3.4"/>
    </reaction>
</comment>
<dbReference type="GO" id="GO:0009073">
    <property type="term" value="P:aromatic amino acid family biosynthetic process"/>
    <property type="evidence" value="ECO:0007669"/>
    <property type="project" value="UniProtKB-KW"/>
</dbReference>
<dbReference type="PANTHER" id="PTHR43622:SF7">
    <property type="entry name" value="3-DEHYDROQUINATE SYNTHASE, CHLOROPLASTIC"/>
    <property type="match status" value="1"/>
</dbReference>
<keyword evidence="11 18" id="KW-0479">Metal-binding</keyword>
<evidence type="ECO:0000256" key="4">
    <source>
        <dbReference type="ARBA" id="ARBA00004496"/>
    </source>
</evidence>
<comment type="pathway">
    <text evidence="5 18">Metabolic intermediate biosynthesis; chorismate biosynthesis; chorismate from D-erythrose 4-phosphate and phosphoenolpyruvate: step 2/7.</text>
</comment>
<dbReference type="GO" id="GO:0005737">
    <property type="term" value="C:cytoplasm"/>
    <property type="evidence" value="ECO:0007669"/>
    <property type="project" value="UniProtKB-SubCell"/>
</dbReference>
<dbReference type="InterPro" id="IPR056179">
    <property type="entry name" value="DHQS_C"/>
</dbReference>
<evidence type="ECO:0000256" key="16">
    <source>
        <dbReference type="ARBA" id="ARBA00023239"/>
    </source>
</evidence>
<dbReference type="GO" id="GO:0000166">
    <property type="term" value="F:nucleotide binding"/>
    <property type="evidence" value="ECO:0007669"/>
    <property type="project" value="UniProtKB-KW"/>
</dbReference>
<dbReference type="AlphaFoldDB" id="A0A512H911"/>
<sequence>MKTLTVPLAERTYPIHIGPGLLARAGELLAPVLRRPSVAVVTDHTVGALYRAPLEASLKAAGIASRFIELPPGESSKSFATLERLLDILLEARVERSTTLVALGGGVIGDLTGFAAAILLRGVDFVQIPTTLLAQVDSSVGGKTGINTRHGKNLVGAFHQPRLVLADTGVLDTLSPRDLRSGYAEVVKYGVIDDPAFFAWLEENGPAVLAGDGDARAHAIATSCAAKARIVGADERESGQRALLNLGHTFGHALEAETGFGPTLLHGEAVGLGMIMALDLSARLGVAPAGDARRLSAHLAACGLPVDPRTLADAPSWDVDRLLAHMGHDKKVSDGRVTYVLARGIGAAYLERNVDPDRVRETLGAAVLP</sequence>
<dbReference type="GO" id="GO:0003856">
    <property type="term" value="F:3-dehydroquinate synthase activity"/>
    <property type="evidence" value="ECO:0007669"/>
    <property type="project" value="UniProtKB-UniRule"/>
</dbReference>
<evidence type="ECO:0000256" key="12">
    <source>
        <dbReference type="ARBA" id="ARBA00022741"/>
    </source>
</evidence>
<comment type="subcellular location">
    <subcellularLocation>
        <location evidence="4 18">Cytoplasm</location>
    </subcellularLocation>
</comment>
<feature type="domain" description="3-dehydroquinate synthase C-terminal" evidence="20">
    <location>
        <begin position="182"/>
        <end position="332"/>
    </location>
</feature>
<dbReference type="Pfam" id="PF24621">
    <property type="entry name" value="DHQS_C"/>
    <property type="match status" value="1"/>
</dbReference>
<comment type="caution">
    <text evidence="21">The sequence shown here is derived from an EMBL/GenBank/DDBJ whole genome shotgun (WGS) entry which is preliminary data.</text>
</comment>
<evidence type="ECO:0000256" key="8">
    <source>
        <dbReference type="ARBA" id="ARBA00017684"/>
    </source>
</evidence>
<feature type="binding site" evidence="18">
    <location>
        <begin position="106"/>
        <end position="110"/>
    </location>
    <ligand>
        <name>NAD(+)</name>
        <dbReference type="ChEBI" id="CHEBI:57540"/>
    </ligand>
</feature>
<dbReference type="NCBIfam" id="TIGR01357">
    <property type="entry name" value="aroB"/>
    <property type="match status" value="1"/>
</dbReference>
<feature type="binding site" evidence="18">
    <location>
        <position position="143"/>
    </location>
    <ligand>
        <name>NAD(+)</name>
        <dbReference type="ChEBI" id="CHEBI:57540"/>
    </ligand>
</feature>
<feature type="binding site" evidence="18">
    <location>
        <position position="152"/>
    </location>
    <ligand>
        <name>NAD(+)</name>
        <dbReference type="ChEBI" id="CHEBI:57540"/>
    </ligand>
</feature>
<keyword evidence="12 18" id="KW-0547">Nucleotide-binding</keyword>
<evidence type="ECO:0000256" key="6">
    <source>
        <dbReference type="ARBA" id="ARBA00005412"/>
    </source>
</evidence>